<dbReference type="GO" id="GO:0050661">
    <property type="term" value="F:NADP binding"/>
    <property type="evidence" value="ECO:0007669"/>
    <property type="project" value="InterPro"/>
</dbReference>
<dbReference type="PANTHER" id="PTHR38011:SF7">
    <property type="entry name" value="2,5-DIAMINO-6-RIBOSYLAMINO-4(3H)-PYRIMIDINONE 5'-PHOSPHATE REDUCTASE"/>
    <property type="match status" value="1"/>
</dbReference>
<name>A0A381NQN9_9ZZZZ</name>
<dbReference type="Gene3D" id="3.40.430.10">
    <property type="entry name" value="Dihydrofolate Reductase, subunit A"/>
    <property type="match status" value="1"/>
</dbReference>
<dbReference type="AlphaFoldDB" id="A0A381NQN9"/>
<evidence type="ECO:0000256" key="2">
    <source>
        <dbReference type="ARBA" id="ARBA00013173"/>
    </source>
</evidence>
<dbReference type="PANTHER" id="PTHR38011">
    <property type="entry name" value="DIHYDROFOLATE REDUCTASE FAMILY PROTEIN (AFU_ORTHOLOGUE AFUA_8G06820)"/>
    <property type="match status" value="1"/>
</dbReference>
<comment type="pathway">
    <text evidence="1">Cofactor biosynthesis; riboflavin biosynthesis; 5-amino-6-(D-ribitylamino)uracil from GTP: step 3/4.</text>
</comment>
<dbReference type="InterPro" id="IPR050765">
    <property type="entry name" value="Riboflavin_Biosynth_HTPR"/>
</dbReference>
<reference evidence="6" key="1">
    <citation type="submission" date="2018-05" db="EMBL/GenBank/DDBJ databases">
        <authorList>
            <person name="Lanie J.A."/>
            <person name="Ng W.-L."/>
            <person name="Kazmierczak K.M."/>
            <person name="Andrzejewski T.M."/>
            <person name="Davidsen T.M."/>
            <person name="Wayne K.J."/>
            <person name="Tettelin H."/>
            <person name="Glass J.I."/>
            <person name="Rusch D."/>
            <person name="Podicherti R."/>
            <person name="Tsui H.-C.T."/>
            <person name="Winkler M.E."/>
        </authorList>
    </citation>
    <scope>NUCLEOTIDE SEQUENCE</scope>
</reference>
<evidence type="ECO:0000256" key="1">
    <source>
        <dbReference type="ARBA" id="ARBA00004910"/>
    </source>
</evidence>
<evidence type="ECO:0000256" key="4">
    <source>
        <dbReference type="ARBA" id="ARBA00023002"/>
    </source>
</evidence>
<keyword evidence="4" id="KW-0560">Oxidoreductase</keyword>
<dbReference type="GO" id="GO:0008835">
    <property type="term" value="F:diaminohydroxyphosphoribosylaminopyrimidine deaminase activity"/>
    <property type="evidence" value="ECO:0007669"/>
    <property type="project" value="InterPro"/>
</dbReference>
<dbReference type="NCBIfam" id="TIGR00326">
    <property type="entry name" value="eubact_ribD"/>
    <property type="match status" value="1"/>
</dbReference>
<dbReference type="InterPro" id="IPR004794">
    <property type="entry name" value="Eubact_RibD"/>
</dbReference>
<dbReference type="GO" id="GO:0008703">
    <property type="term" value="F:5-amino-6-(5-phosphoribosylamino)uracil reductase activity"/>
    <property type="evidence" value="ECO:0007669"/>
    <property type="project" value="UniProtKB-EC"/>
</dbReference>
<dbReference type="NCBIfam" id="TIGR00227">
    <property type="entry name" value="ribD_Cterm"/>
    <property type="match status" value="1"/>
</dbReference>
<organism evidence="6">
    <name type="scientific">marine metagenome</name>
    <dbReference type="NCBI Taxonomy" id="408172"/>
    <lineage>
        <taxon>unclassified sequences</taxon>
        <taxon>metagenomes</taxon>
        <taxon>ecological metagenomes</taxon>
    </lineage>
</organism>
<dbReference type="UniPathway" id="UPA00275">
    <property type="reaction ID" value="UER00402"/>
</dbReference>
<dbReference type="InterPro" id="IPR011549">
    <property type="entry name" value="RibD_C"/>
</dbReference>
<dbReference type="SUPFAM" id="SSF53597">
    <property type="entry name" value="Dihydrofolate reductase-like"/>
    <property type="match status" value="1"/>
</dbReference>
<protein>
    <recommendedName>
        <fullName evidence="2">5-amino-6-(5-phosphoribosylamino)uracil reductase</fullName>
        <ecNumber evidence="2">1.1.1.193</ecNumber>
    </recommendedName>
</protein>
<dbReference type="EC" id="1.1.1.193" evidence="2"/>
<evidence type="ECO:0000256" key="3">
    <source>
        <dbReference type="ARBA" id="ARBA00022857"/>
    </source>
</evidence>
<dbReference type="EMBL" id="UINC01000500">
    <property type="protein sequence ID" value="SUZ56424.1"/>
    <property type="molecule type" value="Genomic_DNA"/>
</dbReference>
<dbReference type="GO" id="GO:0009231">
    <property type="term" value="P:riboflavin biosynthetic process"/>
    <property type="evidence" value="ECO:0007669"/>
    <property type="project" value="UniProtKB-UniPathway"/>
</dbReference>
<evidence type="ECO:0000313" key="6">
    <source>
        <dbReference type="EMBL" id="SUZ56424.1"/>
    </source>
</evidence>
<gene>
    <name evidence="6" type="ORF">METZ01_LOCUS9278</name>
</gene>
<evidence type="ECO:0000259" key="5">
    <source>
        <dbReference type="Pfam" id="PF01872"/>
    </source>
</evidence>
<dbReference type="InterPro" id="IPR024072">
    <property type="entry name" value="DHFR-like_dom_sf"/>
</dbReference>
<sequence length="218" mass="23803">MKQSKGITVTLKAAATVDGKIATGTGHSKWITGDVARRKAHQLRHENDAILVGINTILTDDPELTVRGIEKGRSPVRIVLDSKARIPEQSRVFQNDGVPVIIITGNQAPSRNWPERAELKIIRAPAETPDILWVLSELRKHGLKSLLVEGGSLIHASFLKSKSVDHLALFMAPKIIGGQDSLSWCGDLNVDNVNDACQLDISSITPLGEDWFILAKLK</sequence>
<keyword evidence="3" id="KW-0521">NADP</keyword>
<proteinExistence type="predicted"/>
<feature type="domain" description="Bacterial bifunctional deaminase-reductase C-terminal" evidence="5">
    <location>
        <begin position="8"/>
        <end position="211"/>
    </location>
</feature>
<dbReference type="Pfam" id="PF01872">
    <property type="entry name" value="RibD_C"/>
    <property type="match status" value="1"/>
</dbReference>
<accession>A0A381NQN9</accession>
<dbReference type="InterPro" id="IPR002734">
    <property type="entry name" value="RibDG_C"/>
</dbReference>